<dbReference type="InterPro" id="IPR046158">
    <property type="entry name" value="DUF6160"/>
</dbReference>
<dbReference type="Pfam" id="PF19657">
    <property type="entry name" value="DUF6160"/>
    <property type="match status" value="1"/>
</dbReference>
<dbReference type="OrthoDB" id="6704624at2"/>
<evidence type="ECO:0000256" key="1">
    <source>
        <dbReference type="SAM" id="Phobius"/>
    </source>
</evidence>
<keyword evidence="1" id="KW-0472">Membrane</keyword>
<keyword evidence="1" id="KW-0812">Transmembrane</keyword>
<dbReference type="AlphaFoldDB" id="A0A1Y3CEQ0"/>
<feature type="domain" description="DUF6160" evidence="2">
    <location>
        <begin position="16"/>
        <end position="85"/>
    </location>
</feature>
<accession>A0A1Y3CEQ0</accession>
<evidence type="ECO:0000313" key="4">
    <source>
        <dbReference type="Proteomes" id="UP000242765"/>
    </source>
</evidence>
<dbReference type="EMBL" id="NEGB01000004">
    <property type="protein sequence ID" value="OTG65589.1"/>
    <property type="molecule type" value="Genomic_DNA"/>
</dbReference>
<protein>
    <submittedName>
        <fullName evidence="3">Heme utilization protein</fullName>
    </submittedName>
</protein>
<organism evidence="3 4">
    <name type="scientific">Acinetobacter silvestris</name>
    <dbReference type="NCBI Taxonomy" id="1977882"/>
    <lineage>
        <taxon>Bacteria</taxon>
        <taxon>Pseudomonadati</taxon>
        <taxon>Pseudomonadota</taxon>
        <taxon>Gammaproteobacteria</taxon>
        <taxon>Moraxellales</taxon>
        <taxon>Moraxellaceae</taxon>
        <taxon>Acinetobacter</taxon>
    </lineage>
</organism>
<dbReference type="RefSeq" id="WP_086203651.1">
    <property type="nucleotide sequence ID" value="NZ_NEGB01000004.1"/>
</dbReference>
<comment type="caution">
    <text evidence="3">The sequence shown here is derived from an EMBL/GenBank/DDBJ whole genome shotgun (WGS) entry which is preliminary data.</text>
</comment>
<evidence type="ECO:0000259" key="2">
    <source>
        <dbReference type="Pfam" id="PF19657"/>
    </source>
</evidence>
<name>A0A1Y3CEQ0_9GAMM</name>
<feature type="transmembrane region" description="Helical" evidence="1">
    <location>
        <begin position="12"/>
        <end position="31"/>
    </location>
</feature>
<keyword evidence="4" id="KW-1185">Reference proteome</keyword>
<dbReference type="STRING" id="1977882.B9T28_09070"/>
<evidence type="ECO:0000313" key="3">
    <source>
        <dbReference type="EMBL" id="OTG65589.1"/>
    </source>
</evidence>
<reference evidence="3 4" key="1">
    <citation type="submission" date="2017-04" db="EMBL/GenBank/DDBJ databases">
        <title>High diversity of culturable Acinetobacter species in natural soil and water ecosystems.</title>
        <authorList>
            <person name="Nemec A."/>
            <person name="Radolfova-Krizova L."/>
        </authorList>
    </citation>
    <scope>NUCLEOTIDE SEQUENCE [LARGE SCALE GENOMIC DNA]</scope>
    <source>
        <strain evidence="3 4">ANC 4999</strain>
    </source>
</reference>
<gene>
    <name evidence="3" type="ORF">B9T28_09070</name>
</gene>
<dbReference type="Proteomes" id="UP000242765">
    <property type="component" value="Unassembled WGS sequence"/>
</dbReference>
<keyword evidence="1" id="KW-1133">Transmembrane helix</keyword>
<sequence length="815" mass="86476">MINKKLNHGKGFILNTLTLSMIFMSGSTYALEALGDGELRNVNGQDGVHISTTFKEANIDTLYWTDNVGRGTPGATDSRLTTIADTVKIQQSNALSVPLGMDYKINLGSEGNKTGLDFNLAVAPLLLTADSFRICDVTGYCSDKIGNIAVQTTSDLNVGLKTRDGLFSKTSQAELLLGLKNANIYLGQTNVNNQLNQLIFKNFNFNFNGKGFVFVDEVSGLKLQTNSSADAGLGQAPNDQYGYVDFTRVADSASNKIGFKNTGTYGNGSETTNAGLNLEIMLNKGVNSVTPYALDPTTNSPTGAVGLIRVGASGRMINGYLQLRGLDSTGSTDLLGKADSPSGTTNNNIMGSSGIAFRMKADFTKDKDAMLGTDGKATTLEIGGAGLNTYGFEFGNLTGLRSGTRGTFDSGNIYTNLVDTKTLQLPENYNFQTSRFGNNSYLTTLNDYKQNIHLLSTNPYALVTSIRGGEFQAISRRGRFTTSAGVIDPTNLFTKDGLDNEWGLALPFYNLNANIAMYGAKVAANTAYYYTGNGVKNQVATTGETARLGFSMAMSTEGIDKNTNYINQGNKTTSILVIDGGTYTDKSGAVQPTDYYMGLRNVDLLMKGTGNIGVENGSLNLSLKNMLIVMAAEVAAGYLPGTTYKSCALGISSFGSACSSRSKSPDNNFALNDNVLFGMKLRLGGDMDLSLIPNSEIQSDGTGSRLGVVGELTLASSGNTIQISDPVNGSTLGLDNLTGKLGFNNAIVIGKDKESGLGKVGFYTGLIFNPDQNPAGVFRARDLNLYPPQTGAGARLGELAITGGRLTSEFNIIPR</sequence>
<proteinExistence type="predicted"/>